<gene>
    <name evidence="1" type="ORF">A6D6_02099</name>
</gene>
<comment type="caution">
    <text evidence="1">The sequence shown here is derived from an EMBL/GenBank/DDBJ whole genome shotgun (WGS) entry which is preliminary data.</text>
</comment>
<accession>A0ABQ6Y7W7</accession>
<dbReference type="RefSeq" id="WP_159660712.1">
    <property type="nucleotide sequence ID" value="NZ_AQPF01000014.1"/>
</dbReference>
<name>A0ABQ6Y7W7_9GAMM</name>
<evidence type="ECO:0008006" key="3">
    <source>
        <dbReference type="Google" id="ProtNLM"/>
    </source>
</evidence>
<dbReference type="Proteomes" id="UP000771797">
    <property type="component" value="Unassembled WGS sequence"/>
</dbReference>
<proteinExistence type="predicted"/>
<sequence>MMNKGGCGLEYGFPMAFVDVLESVVRAGGGDVARARAACGLASGEQMESLRLDQFRAVLRQGLIHMHDKEPASLQLLRHSLRCAQCFGL</sequence>
<evidence type="ECO:0000313" key="2">
    <source>
        <dbReference type="Proteomes" id="UP000771797"/>
    </source>
</evidence>
<keyword evidence="2" id="KW-1185">Reference proteome</keyword>
<dbReference type="EMBL" id="AQPF01000014">
    <property type="protein sequence ID" value="KAF0805651.1"/>
    <property type="molecule type" value="Genomic_DNA"/>
</dbReference>
<protein>
    <recommendedName>
        <fullName evidence="3">3-hydroxyisobutyrate dehydrogenase</fullName>
    </recommendedName>
</protein>
<evidence type="ECO:0000313" key="1">
    <source>
        <dbReference type="EMBL" id="KAF0805651.1"/>
    </source>
</evidence>
<organism evidence="1 2">
    <name type="scientific">Alcanivorax xiamenensis</name>
    <dbReference type="NCBI Taxonomy" id="1177156"/>
    <lineage>
        <taxon>Bacteria</taxon>
        <taxon>Pseudomonadati</taxon>
        <taxon>Pseudomonadota</taxon>
        <taxon>Gammaproteobacteria</taxon>
        <taxon>Oceanospirillales</taxon>
        <taxon>Alcanivoracaceae</taxon>
        <taxon>Alcanivorax</taxon>
    </lineage>
</organism>
<reference evidence="1 2" key="1">
    <citation type="submission" date="2012-09" db="EMBL/GenBank/DDBJ databases">
        <title>Genome Sequence of alkane-degrading Bacterium Alcanivorax sp. 6-D-6.</title>
        <authorList>
            <person name="Lai Q."/>
            <person name="Shao Z."/>
        </authorList>
    </citation>
    <scope>NUCLEOTIDE SEQUENCE [LARGE SCALE GENOMIC DNA]</scope>
    <source>
        <strain evidence="1 2">6-D-6</strain>
    </source>
</reference>